<protein>
    <recommendedName>
        <fullName evidence="4">DUF3298 domain-containing protein</fullName>
    </recommendedName>
</protein>
<dbReference type="InterPro" id="IPR046098">
    <property type="entry name" value="DUF6034"/>
</dbReference>
<evidence type="ECO:0000313" key="3">
    <source>
        <dbReference type="Proteomes" id="UP000515819"/>
    </source>
</evidence>
<organism evidence="2 3">
    <name type="scientific">Wujia chipingensis</name>
    <dbReference type="NCBI Taxonomy" id="2763670"/>
    <lineage>
        <taxon>Bacteria</taxon>
        <taxon>Bacillati</taxon>
        <taxon>Bacillota</taxon>
        <taxon>Clostridia</taxon>
        <taxon>Lachnospirales</taxon>
        <taxon>Lachnospiraceae</taxon>
        <taxon>Wujia</taxon>
    </lineage>
</organism>
<dbReference type="Pfam" id="PF19499">
    <property type="entry name" value="DUF6034"/>
    <property type="match status" value="1"/>
</dbReference>
<proteinExistence type="predicted"/>
<evidence type="ECO:0008006" key="4">
    <source>
        <dbReference type="Google" id="ProtNLM"/>
    </source>
</evidence>
<dbReference type="Proteomes" id="UP000515819">
    <property type="component" value="Chromosome"/>
</dbReference>
<dbReference type="RefSeq" id="WP_249321831.1">
    <property type="nucleotide sequence ID" value="NZ_CP060632.1"/>
</dbReference>
<dbReference type="AlphaFoldDB" id="A0A7G9FQJ6"/>
<feature type="signal peptide" evidence="1">
    <location>
        <begin position="1"/>
        <end position="19"/>
    </location>
</feature>
<reference evidence="2 3" key="1">
    <citation type="submission" date="2020-08" db="EMBL/GenBank/DDBJ databases">
        <authorList>
            <person name="Liu C."/>
            <person name="Sun Q."/>
        </authorList>
    </citation>
    <scope>NUCLEOTIDE SEQUENCE [LARGE SCALE GENOMIC DNA]</scope>
    <source>
        <strain evidence="2 3">NSJ-4</strain>
    </source>
</reference>
<gene>
    <name evidence="2" type="ORF">H9Q76_06025</name>
</gene>
<keyword evidence="1" id="KW-0732">Signal</keyword>
<name>A0A7G9FQJ6_9FIRM</name>
<dbReference type="EMBL" id="CP060632">
    <property type="protein sequence ID" value="QNM00828.1"/>
    <property type="molecule type" value="Genomic_DNA"/>
</dbReference>
<accession>A0A7G9FQJ6</accession>
<dbReference type="KEGG" id="wcp:H9Q76_06025"/>
<sequence>MKKRIAGILISILALSALSGCGKEKDISYVDEPATTSDAATASVLHRNYEVTDGLLTFTVDADVDTSLSAQSSPVVKVSRNDYTKDDMKRIADAIFDAGSYALFLPYVLRPDEEVKSACADMQEKIAQYNDSADIPYSLLQEYYIAQQCMENDNVVTPIHTDGSLKWYRFTSSENTDIYTNFCVIKGTISQKPYYLSFIQTDVYCTMLLHTIYEPYIQYPQYYDTYANPLYENESYSDECQYSKEESKAMVLDTLQTMGISDYTITDVQKAQTIKPDYEITKDGEIIASDSSNDGYSYDSYLLYGGRNVDGIAPVHTDFNFSRELVSGTIGENSSSNDSYTNARYGYEAIFANVGNDGINYLVIQNPMKVEEVLETNAQLLSFDQIDAIAKDYISKFDGTTLPFSADNTYKIKEIQYGLIRLFDEESDSYMYIPAWYYMIDGESLSSPFCTFSPYVIISAIDGSIYHDYNGNIN</sequence>
<evidence type="ECO:0000256" key="1">
    <source>
        <dbReference type="SAM" id="SignalP"/>
    </source>
</evidence>
<keyword evidence="3" id="KW-1185">Reference proteome</keyword>
<dbReference type="PROSITE" id="PS51257">
    <property type="entry name" value="PROKAR_LIPOPROTEIN"/>
    <property type="match status" value="1"/>
</dbReference>
<feature type="chain" id="PRO_5039106111" description="DUF3298 domain-containing protein" evidence="1">
    <location>
        <begin position="20"/>
        <end position="474"/>
    </location>
</feature>
<evidence type="ECO:0000313" key="2">
    <source>
        <dbReference type="EMBL" id="QNM00828.1"/>
    </source>
</evidence>